<organism evidence="9 10">
    <name type="scientific">Thalassiosira oceanica</name>
    <name type="common">Marine diatom</name>
    <dbReference type="NCBI Taxonomy" id="159749"/>
    <lineage>
        <taxon>Eukaryota</taxon>
        <taxon>Sar</taxon>
        <taxon>Stramenopiles</taxon>
        <taxon>Ochrophyta</taxon>
        <taxon>Bacillariophyta</taxon>
        <taxon>Coscinodiscophyceae</taxon>
        <taxon>Thalassiosirophycidae</taxon>
        <taxon>Thalassiosirales</taxon>
        <taxon>Thalassiosiraceae</taxon>
        <taxon>Thalassiosira</taxon>
    </lineage>
</organism>
<evidence type="ECO:0000256" key="5">
    <source>
        <dbReference type="PIRSR" id="PIRSR602480-1"/>
    </source>
</evidence>
<feature type="transmembrane region" description="Helical" evidence="8">
    <location>
        <begin position="183"/>
        <end position="205"/>
    </location>
</feature>
<dbReference type="UniPathway" id="UPA00053">
    <property type="reaction ID" value="UER00084"/>
</dbReference>
<name>K0R439_THAOC</name>
<feature type="binding site" evidence="5">
    <location>
        <position position="1059"/>
    </location>
    <ligand>
        <name>Mn(2+)</name>
        <dbReference type="ChEBI" id="CHEBI:29035"/>
    </ligand>
</feature>
<comment type="cofactor">
    <cofactor evidence="5">
        <name>Mn(2+)</name>
        <dbReference type="ChEBI" id="CHEBI:29035"/>
    </cofactor>
    <cofactor evidence="5">
        <name>Co(2+)</name>
        <dbReference type="ChEBI" id="CHEBI:48828"/>
    </cofactor>
    <cofactor evidence="5">
        <name>Cd(2+)</name>
        <dbReference type="ChEBI" id="CHEBI:48775"/>
    </cofactor>
    <text evidence="5">Binds 1 divalent cation per subunit. The enzyme is active with manganese, cobalt or cadmium ions.</text>
</comment>
<feature type="binding site" evidence="5">
    <location>
        <begin position="901"/>
        <end position="902"/>
    </location>
    <ligand>
        <name>phosphoenolpyruvate</name>
        <dbReference type="ChEBI" id="CHEBI:58702"/>
    </ligand>
</feature>
<dbReference type="GO" id="GO:0008652">
    <property type="term" value="P:amino acid biosynthetic process"/>
    <property type="evidence" value="ECO:0007669"/>
    <property type="project" value="UniProtKB-KW"/>
</dbReference>
<evidence type="ECO:0000256" key="2">
    <source>
        <dbReference type="ARBA" id="ARBA00008911"/>
    </source>
</evidence>
<feature type="binding site" evidence="5">
    <location>
        <position position="924"/>
    </location>
    <ligand>
        <name>phosphoenolpyruvate</name>
        <dbReference type="ChEBI" id="CHEBI:58702"/>
    </ligand>
</feature>
<accession>K0R439</accession>
<comment type="caution">
    <text evidence="9">The sequence shown here is derived from an EMBL/GenBank/DDBJ whole genome shotgun (WGS) entry which is preliminary data.</text>
</comment>
<keyword evidence="5" id="KW-0170">Cobalt</keyword>
<dbReference type="EMBL" id="AGNL01046637">
    <property type="protein sequence ID" value="EJK47778.1"/>
    <property type="molecule type" value="Genomic_DNA"/>
</dbReference>
<keyword evidence="8" id="KW-1133">Transmembrane helix</keyword>
<dbReference type="InterPro" id="IPR013785">
    <property type="entry name" value="Aldolase_TIM"/>
</dbReference>
<evidence type="ECO:0000256" key="6">
    <source>
        <dbReference type="RuleBase" id="RU363071"/>
    </source>
</evidence>
<keyword evidence="5" id="KW-0104">Cadmium</keyword>
<feature type="compositionally biased region" description="Low complexity" evidence="7">
    <location>
        <begin position="82"/>
        <end position="91"/>
    </location>
</feature>
<evidence type="ECO:0000313" key="10">
    <source>
        <dbReference type="Proteomes" id="UP000266841"/>
    </source>
</evidence>
<dbReference type="GO" id="GO:0003849">
    <property type="term" value="F:3-deoxy-7-phosphoheptulonate synthase activity"/>
    <property type="evidence" value="ECO:0007669"/>
    <property type="project" value="UniProtKB-EC"/>
</dbReference>
<evidence type="ECO:0000256" key="7">
    <source>
        <dbReference type="SAM" id="MobiDB-lite"/>
    </source>
</evidence>
<keyword evidence="5" id="KW-0464">Manganese</keyword>
<feature type="compositionally biased region" description="Low complexity" evidence="7">
    <location>
        <begin position="255"/>
        <end position="265"/>
    </location>
</feature>
<feature type="region of interest" description="Disordered" evidence="7">
    <location>
        <begin position="305"/>
        <end position="333"/>
    </location>
</feature>
<keyword evidence="6" id="KW-0028">Amino-acid biosynthesis</keyword>
<dbReference type="eggNOG" id="ENOG502QPP7">
    <property type="taxonomic scope" value="Eukaryota"/>
</dbReference>
<protein>
    <recommendedName>
        <fullName evidence="6">Phospho-2-dehydro-3-deoxyheptonate aldolase</fullName>
        <ecNumber evidence="6">2.5.1.54</ecNumber>
    </recommendedName>
</protein>
<dbReference type="InterPro" id="IPR002480">
    <property type="entry name" value="DAHP_synth_2"/>
</dbReference>
<reference evidence="9 10" key="1">
    <citation type="journal article" date="2012" name="Genome Biol.">
        <title>Genome and low-iron response of an oceanic diatom adapted to chronic iron limitation.</title>
        <authorList>
            <person name="Lommer M."/>
            <person name="Specht M."/>
            <person name="Roy A.S."/>
            <person name="Kraemer L."/>
            <person name="Andreson R."/>
            <person name="Gutowska M.A."/>
            <person name="Wolf J."/>
            <person name="Bergner S.V."/>
            <person name="Schilhabel M.B."/>
            <person name="Klostermeier U.C."/>
            <person name="Beiko R.G."/>
            <person name="Rosenstiel P."/>
            <person name="Hippler M."/>
            <person name="Laroche J."/>
        </authorList>
    </citation>
    <scope>NUCLEOTIDE SEQUENCE [LARGE SCALE GENOMIC DNA]</scope>
    <source>
        <strain evidence="9 10">CCMP1005</strain>
    </source>
</reference>
<evidence type="ECO:0000256" key="8">
    <source>
        <dbReference type="SAM" id="Phobius"/>
    </source>
</evidence>
<feature type="compositionally biased region" description="Basic and acidic residues" evidence="7">
    <location>
        <begin position="307"/>
        <end position="321"/>
    </location>
</feature>
<keyword evidence="6" id="KW-0057">Aromatic amino acid biosynthesis</keyword>
<feature type="binding site" evidence="5">
    <location>
        <position position="703"/>
    </location>
    <ligand>
        <name>Mn(2+)</name>
        <dbReference type="ChEBI" id="CHEBI:29035"/>
    </ligand>
</feature>
<dbReference type="EC" id="2.5.1.54" evidence="6"/>
<keyword evidence="3 6" id="KW-0808">Transferase</keyword>
<dbReference type="PANTHER" id="PTHR21337:SF0">
    <property type="entry name" value="PHOSPHO-2-DEHYDRO-3-DEOXYHEPTONATE ALDOLASE"/>
    <property type="match status" value="1"/>
</dbReference>
<dbReference type="Pfam" id="PF01474">
    <property type="entry name" value="DAHP_synth_2"/>
    <property type="match status" value="1"/>
</dbReference>
<feature type="compositionally biased region" description="Low complexity" evidence="7">
    <location>
        <begin position="621"/>
        <end position="634"/>
    </location>
</feature>
<keyword evidence="8" id="KW-0472">Membrane</keyword>
<dbReference type="Gene3D" id="3.20.20.70">
    <property type="entry name" value="Aldolase class I"/>
    <property type="match status" value="1"/>
</dbReference>
<feature type="region of interest" description="Disordered" evidence="7">
    <location>
        <begin position="139"/>
        <end position="160"/>
    </location>
</feature>
<feature type="binding site" evidence="5">
    <location>
        <position position="955"/>
    </location>
    <ligand>
        <name>phosphoenolpyruvate</name>
        <dbReference type="ChEBI" id="CHEBI:58702"/>
    </ligand>
</feature>
<dbReference type="Proteomes" id="UP000266841">
    <property type="component" value="Unassembled WGS sequence"/>
</dbReference>
<dbReference type="AlphaFoldDB" id="K0R439"/>
<evidence type="ECO:0000256" key="1">
    <source>
        <dbReference type="ARBA" id="ARBA00004688"/>
    </source>
</evidence>
<dbReference type="GO" id="GO:0009423">
    <property type="term" value="P:chorismate biosynthetic process"/>
    <property type="evidence" value="ECO:0007669"/>
    <property type="project" value="UniProtKB-UniPathway"/>
</dbReference>
<dbReference type="SUPFAM" id="SSF51569">
    <property type="entry name" value="Aldolase"/>
    <property type="match status" value="1"/>
</dbReference>
<feature type="region of interest" description="Disordered" evidence="7">
    <location>
        <begin position="614"/>
        <end position="640"/>
    </location>
</feature>
<keyword evidence="8" id="KW-0812">Transmembrane</keyword>
<keyword evidence="10" id="KW-1185">Reference proteome</keyword>
<feature type="binding site" evidence="5">
    <location>
        <position position="987"/>
    </location>
    <ligand>
        <name>Mn(2+)</name>
        <dbReference type="ChEBI" id="CHEBI:29035"/>
    </ligand>
</feature>
<proteinExistence type="inferred from homology"/>
<comment type="pathway">
    <text evidence="1 6">Metabolic intermediate biosynthesis; chorismate biosynthesis; chorismate from D-erythrose 4-phosphate and phosphoenolpyruvate: step 1/7.</text>
</comment>
<evidence type="ECO:0000256" key="4">
    <source>
        <dbReference type="ARBA" id="ARBA00047508"/>
    </source>
</evidence>
<comment type="similarity">
    <text evidence="2 6">Belongs to the class-II DAHP synthase family.</text>
</comment>
<dbReference type="PANTHER" id="PTHR21337">
    <property type="entry name" value="PHOSPHO-2-DEHYDRO-3-DEOXYHEPTONATE ALDOLASE 1, 2"/>
    <property type="match status" value="1"/>
</dbReference>
<feature type="region of interest" description="Disordered" evidence="7">
    <location>
        <begin position="222"/>
        <end position="269"/>
    </location>
</feature>
<sequence>MQSNDVDELDGGDGGAIDIDCGLCRSEPTATDTGVLGQLPVIMQLNPTLPSNDFPPFASRHRIVFIVFIVSSLILIDIVSSPAKPRPSSRAGQDGLGVSGDRPSPATESVRAPRGIKAADSARLGQSYKVVSIASDTGGPVGGGLGGHISPQRPREKPGDLTLTRDERRNMTYRWRGRSTSELFAAITFAGFLVGFVFYLCVGNFQRAKSAAQRQARRRRELEEQKRKLVYSPESGDQFGSGRRRINFGAGNTDSPRSGYSGSSSMYTDDKGETVGVGGVVVEGSGTTMLLGGDARGGGLAAAIRRSAAEGRQRDGGRRAEAGGSARHGPAEPRRDAVLVLSRHVGAVRVHLERPPLVPLLPAEHRHSAERPRSQLALLQRRRPLEPQAHGLRARHVAHDAQALPVGVVEYPPHGLGTPLVEEVLLAFEPLGRAKGCVLGIGGYRVQALVVPVYLGEGQVVHELIDRPGVQPRTVRLDGEGRREPLDESLLYHDRFFLFPQRVYDHLGRAHGPVQVGAVDDLGGVRHGRQTSSDGDALLVPVDWIQWRVIGALVLDEGVLRQAVADEDSNKDLGRTFHPRSAAAATMIMRTSLAVCALASGAAAFSSTGGSLRPQTSLGVASSPPATASSSSATGDAEWTPSSWKNAVAKQMPVYEDEAELEEAVATLNGVAPLVFAGEVRSLHEKLARVSQGQGFVLMGGDCAESFKEFHVNHIRDSFRVIMQMALVMTFGSAMPVVKIGRMAGQFAKPRSAPDEVKDGVSLPSYRGDNVNREDFTPEARRNDPFLMVKAYYQCAQTLNILRAFSTGGFADISRLHAWNLDFVEGTEEASRYRKLAAKVDESLRFMKAIGVDTGSKELTTVDFYTAHECLLLPYEQALTRQDSTTGKWYDCSAHMLWVGERTRDLDGAHLEFTRGIGNPLGVKISDKCTPEELIRIIDTMNPQNVPGKLSIIVRMGAEKLRKNLPGLIRAVQREGKAVVWISDPVHGNTRVADGGYKTRDFVNIRAELRAFFDVHDEMGSHPGGVHVEMTGEDVTECTGGESGVSDETLKDRYITACDPRLNGQQALELGFLIAERMRLRTGLPPL</sequence>
<evidence type="ECO:0000256" key="3">
    <source>
        <dbReference type="ARBA" id="ARBA00022679"/>
    </source>
</evidence>
<dbReference type="NCBIfam" id="TIGR01358">
    <property type="entry name" value="DAHP_synth_II"/>
    <property type="match status" value="1"/>
</dbReference>
<feature type="binding site" evidence="5">
    <location>
        <position position="1029"/>
    </location>
    <ligand>
        <name>Mn(2+)</name>
        <dbReference type="ChEBI" id="CHEBI:29035"/>
    </ligand>
</feature>
<dbReference type="GO" id="GO:0009073">
    <property type="term" value="P:aromatic amino acid family biosynthetic process"/>
    <property type="evidence" value="ECO:0007669"/>
    <property type="project" value="UniProtKB-KW"/>
</dbReference>
<feature type="transmembrane region" description="Helical" evidence="8">
    <location>
        <begin position="63"/>
        <end position="80"/>
    </location>
</feature>
<gene>
    <name evidence="9" type="ORF">THAOC_33486</name>
</gene>
<dbReference type="OrthoDB" id="2338at2759"/>
<feature type="region of interest" description="Disordered" evidence="7">
    <location>
        <begin position="82"/>
        <end position="116"/>
    </location>
</feature>
<feature type="binding site" evidence="5">
    <location>
        <position position="742"/>
    </location>
    <ligand>
        <name>phosphoenolpyruvate</name>
        <dbReference type="ChEBI" id="CHEBI:58702"/>
    </ligand>
</feature>
<comment type="catalytic activity">
    <reaction evidence="4 6">
        <text>D-erythrose 4-phosphate + phosphoenolpyruvate + H2O = 7-phospho-2-dehydro-3-deoxy-D-arabino-heptonate + phosphate</text>
        <dbReference type="Rhea" id="RHEA:14717"/>
        <dbReference type="ChEBI" id="CHEBI:15377"/>
        <dbReference type="ChEBI" id="CHEBI:16897"/>
        <dbReference type="ChEBI" id="CHEBI:43474"/>
        <dbReference type="ChEBI" id="CHEBI:58394"/>
        <dbReference type="ChEBI" id="CHEBI:58702"/>
        <dbReference type="EC" id="2.5.1.54"/>
    </reaction>
</comment>
<evidence type="ECO:0000313" key="9">
    <source>
        <dbReference type="EMBL" id="EJK47778.1"/>
    </source>
</evidence>